<keyword evidence="1 3" id="KW-0732">Signal</keyword>
<dbReference type="InterPro" id="IPR004843">
    <property type="entry name" value="Calcineurin-like_PHP"/>
</dbReference>
<dbReference type="GO" id="GO:0016787">
    <property type="term" value="F:hydrolase activity"/>
    <property type="evidence" value="ECO:0007669"/>
    <property type="project" value="UniProtKB-KW"/>
</dbReference>
<protein>
    <submittedName>
        <fullName evidence="5">Acid phosphatase, putative</fullName>
    </submittedName>
</protein>
<keyword evidence="6" id="KW-1185">Reference proteome</keyword>
<dbReference type="InterPro" id="IPR051558">
    <property type="entry name" value="Metallophosphoesterase_PAP"/>
</dbReference>
<evidence type="ECO:0000313" key="5">
    <source>
        <dbReference type="EMBL" id="CUE99044.1"/>
    </source>
</evidence>
<feature type="chain" id="PRO_5006621658" evidence="3">
    <location>
        <begin position="21"/>
        <end position="170"/>
    </location>
</feature>
<dbReference type="OrthoDB" id="411211at2759"/>
<dbReference type="PANTHER" id="PTHR10161:SF14">
    <property type="entry name" value="TARTRATE-RESISTANT ACID PHOSPHATASE TYPE 5"/>
    <property type="match status" value="1"/>
</dbReference>
<evidence type="ECO:0000256" key="2">
    <source>
        <dbReference type="ARBA" id="ARBA00022801"/>
    </source>
</evidence>
<dbReference type="Gene3D" id="3.60.21.10">
    <property type="match status" value="1"/>
</dbReference>
<accession>A0A0S4IUU8</accession>
<feature type="signal peptide" evidence="3">
    <location>
        <begin position="1"/>
        <end position="20"/>
    </location>
</feature>
<dbReference type="AlphaFoldDB" id="A0A0S4IUU8"/>
<dbReference type="InterPro" id="IPR029052">
    <property type="entry name" value="Metallo-depent_PP-like"/>
</dbReference>
<proteinExistence type="predicted"/>
<evidence type="ECO:0000259" key="4">
    <source>
        <dbReference type="Pfam" id="PF00149"/>
    </source>
</evidence>
<dbReference type="Proteomes" id="UP000051952">
    <property type="component" value="Unassembled WGS sequence"/>
</dbReference>
<dbReference type="PANTHER" id="PTHR10161">
    <property type="entry name" value="TARTRATE-RESISTANT ACID PHOSPHATASE TYPE 5"/>
    <property type="match status" value="1"/>
</dbReference>
<gene>
    <name evidence="5" type="ORF">BSAL_57995</name>
</gene>
<dbReference type="OMA" id="KIDIVMI"/>
<dbReference type="EMBL" id="CYKH01000222">
    <property type="protein sequence ID" value="CUE99044.1"/>
    <property type="molecule type" value="Genomic_DNA"/>
</dbReference>
<dbReference type="Pfam" id="PF00149">
    <property type="entry name" value="Metallophos"/>
    <property type="match status" value="1"/>
</dbReference>
<dbReference type="VEuPathDB" id="TriTrypDB:BSAL_57995"/>
<feature type="non-terminal residue" evidence="5">
    <location>
        <position position="170"/>
    </location>
</feature>
<sequence>MTLVSLVLLVAATLVGLSIGDDGLFHFLSIGDWGCMPMGGEKADDEKVVAKNFAAKADELKARFILNTGDNVYHCGVHSKSDTAWKTTFEDVFTEEATMVPWYSCLGNHDYGYPGSAEGEIEYVSPKHNRWVMPARYYYKRLEFPGEVNISLVVLDSSPCQTPYRDDNPD</sequence>
<reference evidence="6" key="1">
    <citation type="submission" date="2015-09" db="EMBL/GenBank/DDBJ databases">
        <authorList>
            <consortium name="Pathogen Informatics"/>
        </authorList>
    </citation>
    <scope>NUCLEOTIDE SEQUENCE [LARGE SCALE GENOMIC DNA]</scope>
    <source>
        <strain evidence="6">Lake Konstanz</strain>
    </source>
</reference>
<feature type="domain" description="Calcineurin-like phosphoesterase" evidence="4">
    <location>
        <begin position="26"/>
        <end position="134"/>
    </location>
</feature>
<evidence type="ECO:0000256" key="3">
    <source>
        <dbReference type="SAM" id="SignalP"/>
    </source>
</evidence>
<evidence type="ECO:0000256" key="1">
    <source>
        <dbReference type="ARBA" id="ARBA00022729"/>
    </source>
</evidence>
<organism evidence="5 6">
    <name type="scientific">Bodo saltans</name>
    <name type="common">Flagellated protozoan</name>
    <dbReference type="NCBI Taxonomy" id="75058"/>
    <lineage>
        <taxon>Eukaryota</taxon>
        <taxon>Discoba</taxon>
        <taxon>Euglenozoa</taxon>
        <taxon>Kinetoplastea</taxon>
        <taxon>Metakinetoplastina</taxon>
        <taxon>Eubodonida</taxon>
        <taxon>Bodonidae</taxon>
        <taxon>Bodo</taxon>
    </lineage>
</organism>
<name>A0A0S4IUU8_BODSA</name>
<evidence type="ECO:0000313" key="6">
    <source>
        <dbReference type="Proteomes" id="UP000051952"/>
    </source>
</evidence>
<dbReference type="SUPFAM" id="SSF56300">
    <property type="entry name" value="Metallo-dependent phosphatases"/>
    <property type="match status" value="1"/>
</dbReference>
<keyword evidence="2" id="KW-0378">Hydrolase</keyword>